<reference evidence="1" key="1">
    <citation type="submission" date="2020-08" db="EMBL/GenBank/DDBJ databases">
        <title>Multicomponent nature underlies the extraordinary mechanical properties of spider dragline silk.</title>
        <authorList>
            <person name="Kono N."/>
            <person name="Nakamura H."/>
            <person name="Mori M."/>
            <person name="Yoshida Y."/>
            <person name="Ohtoshi R."/>
            <person name="Malay A.D."/>
            <person name="Moran D.A.P."/>
            <person name="Tomita M."/>
            <person name="Numata K."/>
            <person name="Arakawa K."/>
        </authorList>
    </citation>
    <scope>NUCLEOTIDE SEQUENCE</scope>
</reference>
<dbReference type="AlphaFoldDB" id="A0A8X6Q5K9"/>
<accession>A0A8X6Q5K9</accession>
<keyword evidence="2" id="KW-1185">Reference proteome</keyword>
<proteinExistence type="predicted"/>
<evidence type="ECO:0000313" key="1">
    <source>
        <dbReference type="EMBL" id="GFT96855.1"/>
    </source>
</evidence>
<name>A0A8X6Q5K9_NEPPI</name>
<evidence type="ECO:0000313" key="2">
    <source>
        <dbReference type="Proteomes" id="UP000887013"/>
    </source>
</evidence>
<dbReference type="Proteomes" id="UP000887013">
    <property type="component" value="Unassembled WGS sequence"/>
</dbReference>
<organism evidence="1 2">
    <name type="scientific">Nephila pilipes</name>
    <name type="common">Giant wood spider</name>
    <name type="synonym">Nephila maculata</name>
    <dbReference type="NCBI Taxonomy" id="299642"/>
    <lineage>
        <taxon>Eukaryota</taxon>
        <taxon>Metazoa</taxon>
        <taxon>Ecdysozoa</taxon>
        <taxon>Arthropoda</taxon>
        <taxon>Chelicerata</taxon>
        <taxon>Arachnida</taxon>
        <taxon>Araneae</taxon>
        <taxon>Araneomorphae</taxon>
        <taxon>Entelegynae</taxon>
        <taxon>Araneoidea</taxon>
        <taxon>Nephilidae</taxon>
        <taxon>Nephila</taxon>
    </lineage>
</organism>
<gene>
    <name evidence="1" type="ORF">NPIL_40581</name>
</gene>
<comment type="caution">
    <text evidence="1">The sequence shown here is derived from an EMBL/GenBank/DDBJ whole genome shotgun (WGS) entry which is preliminary data.</text>
</comment>
<dbReference type="EMBL" id="BMAW01121985">
    <property type="protein sequence ID" value="GFT96855.1"/>
    <property type="molecule type" value="Genomic_DNA"/>
</dbReference>
<protein>
    <submittedName>
        <fullName evidence="1">Uncharacterized protein</fullName>
    </submittedName>
</protein>
<sequence length="213" mass="24312">MSRVLSSVPWLSTFGKILVPYCSARKQGMSSSLCGDVVFLIITLRTFPKRQFEPSSRIRFIELWNELQGIKFKDGDNVGLFISLNKNLVQQFKDIDREAPLLYQVLPHCWYILDPTVGDLVKASFFQGLVIRNRSVTLQSSADSITFQSNVKTASPLQDLIAVHINVVLVHLLLEDSSKILVLNQFVEMNFFKNQDCCMCGRKGRCFRSCRIR</sequence>